<keyword evidence="3" id="KW-1185">Reference proteome</keyword>
<organism evidence="2 3">
    <name type="scientific">Trachymyrmex septentrionalis</name>
    <dbReference type="NCBI Taxonomy" id="34720"/>
    <lineage>
        <taxon>Eukaryota</taxon>
        <taxon>Metazoa</taxon>
        <taxon>Ecdysozoa</taxon>
        <taxon>Arthropoda</taxon>
        <taxon>Hexapoda</taxon>
        <taxon>Insecta</taxon>
        <taxon>Pterygota</taxon>
        <taxon>Neoptera</taxon>
        <taxon>Endopterygota</taxon>
        <taxon>Hymenoptera</taxon>
        <taxon>Apocrita</taxon>
        <taxon>Aculeata</taxon>
        <taxon>Formicoidea</taxon>
        <taxon>Formicidae</taxon>
        <taxon>Myrmicinae</taxon>
        <taxon>Trachymyrmex</taxon>
    </lineage>
</organism>
<proteinExistence type="predicted"/>
<evidence type="ECO:0000313" key="3">
    <source>
        <dbReference type="Proteomes" id="UP000078541"/>
    </source>
</evidence>
<name>A0A195F8V6_9HYME</name>
<feature type="compositionally biased region" description="Basic and acidic residues" evidence="1">
    <location>
        <begin position="17"/>
        <end position="29"/>
    </location>
</feature>
<reference evidence="2 3" key="1">
    <citation type="submission" date="2016-03" db="EMBL/GenBank/DDBJ databases">
        <title>Trachymyrmex septentrionalis WGS genome.</title>
        <authorList>
            <person name="Nygaard S."/>
            <person name="Hu H."/>
            <person name="Boomsma J."/>
            <person name="Zhang G."/>
        </authorList>
    </citation>
    <scope>NUCLEOTIDE SEQUENCE [LARGE SCALE GENOMIC DNA]</scope>
    <source>
        <strain evidence="2">Tsep2-gDNA-1</strain>
        <tissue evidence="2">Whole body</tissue>
    </source>
</reference>
<dbReference type="AlphaFoldDB" id="A0A195F8V6"/>
<feature type="region of interest" description="Disordered" evidence="1">
    <location>
        <begin position="1"/>
        <end position="84"/>
    </location>
</feature>
<accession>A0A195F8V6</accession>
<gene>
    <name evidence="2" type="ORF">ALC56_09440</name>
</gene>
<sequence length="108" mass="11840">MRTAKEGGRRVLGQRGRGSEREREKGRERKREKKREATHHHRLPSTSSVAGCAAGLVAKAKGSRRVQRPNTESHLSVPLPACSNGGSFSSGAACQLLRESTVRRILVR</sequence>
<evidence type="ECO:0000313" key="2">
    <source>
        <dbReference type="EMBL" id="KYN36479.1"/>
    </source>
</evidence>
<protein>
    <submittedName>
        <fullName evidence="2">Uncharacterized protein</fullName>
    </submittedName>
</protein>
<feature type="compositionally biased region" description="Basic residues" evidence="1">
    <location>
        <begin position="30"/>
        <end position="43"/>
    </location>
</feature>
<dbReference type="Proteomes" id="UP000078541">
    <property type="component" value="Unassembled WGS sequence"/>
</dbReference>
<evidence type="ECO:0000256" key="1">
    <source>
        <dbReference type="SAM" id="MobiDB-lite"/>
    </source>
</evidence>
<dbReference type="EMBL" id="KQ981744">
    <property type="protein sequence ID" value="KYN36479.1"/>
    <property type="molecule type" value="Genomic_DNA"/>
</dbReference>